<dbReference type="OrthoDB" id="5500612at2"/>
<sequence>MRFKSLIAISVLGVGMLGCMEEELIVDENPTQVSSVEFASNSVAFSSIEKLAMIRVRLDKKSNQKGTVDIRLGGDAQHNQDYILNQIVSNGIFTLDIDDGDEYAEFMIIRLESKSTNTLGIEFWLENPSNGFVLGESTSTFVILPDLDSANSTAVVNFTDSYVVLSEGIGASTTINIPICGTVTQSDIIRISVQHPTGIEYDKNYQSVPAVVLNEIALEVLPGATSLSFQLEPVNDNRILGSYELAFTLVGSTQISIGSNSSLQIRIEEDDDLEVSVNSIAELRNRFDQSSGDFWLGEDYYIEGVITSSTNVLHNRVAYIQDGTAGIALMFSSANKLAYGTRVRLNLKDGSGQVINDQKAITGINDLSGVIMDEYVQVSAETISIEQLHTGAFEGKKVRIDGISFPEANNLATFLGSKRFSDTSGRSALLTTYEGAEFAEYQLPDCKVSVVGIVGDWGRLQPQVFSTDIIR</sequence>
<dbReference type="Pfam" id="PF18942">
    <property type="entry name" value="DUF5689"/>
    <property type="match status" value="1"/>
</dbReference>
<accession>A0A239KI48</accession>
<evidence type="ECO:0000313" key="2">
    <source>
        <dbReference type="EMBL" id="SNT18037.1"/>
    </source>
</evidence>
<dbReference type="Proteomes" id="UP000198393">
    <property type="component" value="Unassembled WGS sequence"/>
</dbReference>
<dbReference type="EMBL" id="FZPD01000004">
    <property type="protein sequence ID" value="SNT18037.1"/>
    <property type="molecule type" value="Genomic_DNA"/>
</dbReference>
<dbReference type="InterPro" id="IPR043744">
    <property type="entry name" value="DUF5689"/>
</dbReference>
<protein>
    <recommendedName>
        <fullName evidence="1">DUF5689 domain-containing protein</fullName>
    </recommendedName>
</protein>
<dbReference type="PROSITE" id="PS51257">
    <property type="entry name" value="PROKAR_LIPOPROTEIN"/>
    <property type="match status" value="1"/>
</dbReference>
<keyword evidence="3" id="KW-1185">Reference proteome</keyword>
<gene>
    <name evidence="2" type="ORF">SAMN05421640_2693</name>
</gene>
<organism evidence="2 3">
    <name type="scientific">Ekhidna lutea</name>
    <dbReference type="NCBI Taxonomy" id="447679"/>
    <lineage>
        <taxon>Bacteria</taxon>
        <taxon>Pseudomonadati</taxon>
        <taxon>Bacteroidota</taxon>
        <taxon>Cytophagia</taxon>
        <taxon>Cytophagales</taxon>
        <taxon>Reichenbachiellaceae</taxon>
        <taxon>Ekhidna</taxon>
    </lineage>
</organism>
<feature type="domain" description="DUF5689" evidence="1">
    <location>
        <begin position="278"/>
        <end position="455"/>
    </location>
</feature>
<evidence type="ECO:0000259" key="1">
    <source>
        <dbReference type="Pfam" id="PF18942"/>
    </source>
</evidence>
<proteinExistence type="predicted"/>
<dbReference type="AlphaFoldDB" id="A0A239KI48"/>
<name>A0A239KI48_EKHLU</name>
<dbReference type="RefSeq" id="WP_144017421.1">
    <property type="nucleotide sequence ID" value="NZ_FZPD01000004.1"/>
</dbReference>
<evidence type="ECO:0000313" key="3">
    <source>
        <dbReference type="Proteomes" id="UP000198393"/>
    </source>
</evidence>
<reference evidence="2 3" key="1">
    <citation type="submission" date="2017-06" db="EMBL/GenBank/DDBJ databases">
        <authorList>
            <person name="Kim H.J."/>
            <person name="Triplett B.A."/>
        </authorList>
    </citation>
    <scope>NUCLEOTIDE SEQUENCE [LARGE SCALE GENOMIC DNA]</scope>
    <source>
        <strain evidence="2 3">DSM 19307</strain>
    </source>
</reference>